<evidence type="ECO:0000256" key="9">
    <source>
        <dbReference type="ARBA" id="ARBA00034808"/>
    </source>
</evidence>
<evidence type="ECO:0000256" key="10">
    <source>
        <dbReference type="ARBA" id="ARBA00048988"/>
    </source>
</evidence>
<dbReference type="Pfam" id="PF13361">
    <property type="entry name" value="UvrD_C"/>
    <property type="match status" value="2"/>
</dbReference>
<evidence type="ECO:0000256" key="6">
    <source>
        <dbReference type="ARBA" id="ARBA00023125"/>
    </source>
</evidence>
<dbReference type="GO" id="GO:0003677">
    <property type="term" value="F:DNA binding"/>
    <property type="evidence" value="ECO:0007669"/>
    <property type="project" value="UniProtKB-KW"/>
</dbReference>
<keyword evidence="6" id="KW-0238">DNA-binding</keyword>
<dbReference type="PROSITE" id="PS51217">
    <property type="entry name" value="UVRD_HELICASE_CTER"/>
    <property type="match status" value="1"/>
</dbReference>
<dbReference type="Gene3D" id="1.10.10.160">
    <property type="match status" value="1"/>
</dbReference>
<dbReference type="EC" id="5.6.2.4" evidence="9"/>
<dbReference type="AlphaFoldDB" id="A0A2H0WTS3"/>
<evidence type="ECO:0000256" key="11">
    <source>
        <dbReference type="PROSITE-ProRule" id="PRU00560"/>
    </source>
</evidence>
<dbReference type="EMBL" id="PEZG01000010">
    <property type="protein sequence ID" value="PIS16072.1"/>
    <property type="molecule type" value="Genomic_DNA"/>
</dbReference>
<dbReference type="Pfam" id="PF00580">
    <property type="entry name" value="UvrD-helicase"/>
    <property type="match status" value="1"/>
</dbReference>
<comment type="catalytic activity">
    <reaction evidence="10">
        <text>ATP + H2O = ADP + phosphate + H(+)</text>
        <dbReference type="Rhea" id="RHEA:13065"/>
        <dbReference type="ChEBI" id="CHEBI:15377"/>
        <dbReference type="ChEBI" id="CHEBI:15378"/>
        <dbReference type="ChEBI" id="CHEBI:30616"/>
        <dbReference type="ChEBI" id="CHEBI:43474"/>
        <dbReference type="ChEBI" id="CHEBI:456216"/>
        <dbReference type="EC" id="5.6.2.4"/>
    </reaction>
</comment>
<gene>
    <name evidence="14" type="ORF">COT62_00330</name>
</gene>
<dbReference type="InterPro" id="IPR013986">
    <property type="entry name" value="DExx_box_DNA_helicase_dom_sf"/>
</dbReference>
<dbReference type="InterPro" id="IPR014016">
    <property type="entry name" value="UvrD-like_ATP-bd"/>
</dbReference>
<dbReference type="PROSITE" id="PS51198">
    <property type="entry name" value="UVRD_HELICASE_ATP_BIND"/>
    <property type="match status" value="1"/>
</dbReference>
<dbReference type="Proteomes" id="UP000231198">
    <property type="component" value="Unassembled WGS sequence"/>
</dbReference>
<evidence type="ECO:0000256" key="7">
    <source>
        <dbReference type="ARBA" id="ARBA00023235"/>
    </source>
</evidence>
<dbReference type="SUPFAM" id="SSF52540">
    <property type="entry name" value="P-loop containing nucleoside triphosphate hydrolases"/>
    <property type="match status" value="1"/>
</dbReference>
<keyword evidence="3 11" id="KW-0378">Hydrolase</keyword>
<name>A0A2H0WTS3_9BACT</name>
<feature type="binding site" evidence="11">
    <location>
        <begin position="28"/>
        <end position="35"/>
    </location>
    <ligand>
        <name>ATP</name>
        <dbReference type="ChEBI" id="CHEBI:30616"/>
    </ligand>
</feature>
<feature type="domain" description="UvrD-like helicase C-terminal" evidence="13">
    <location>
        <begin position="286"/>
        <end position="514"/>
    </location>
</feature>
<evidence type="ECO:0000256" key="5">
    <source>
        <dbReference type="ARBA" id="ARBA00022840"/>
    </source>
</evidence>
<keyword evidence="4 11" id="KW-0347">Helicase</keyword>
<comment type="catalytic activity">
    <reaction evidence="8">
        <text>Couples ATP hydrolysis with the unwinding of duplex DNA by translocating in the 3'-5' direction.</text>
        <dbReference type="EC" id="5.6.2.4"/>
    </reaction>
</comment>
<dbReference type="InterPro" id="IPR014017">
    <property type="entry name" value="DNA_helicase_UvrD-like_C"/>
</dbReference>
<dbReference type="CDD" id="cd17932">
    <property type="entry name" value="DEXQc_UvrD"/>
    <property type="match status" value="1"/>
</dbReference>
<feature type="domain" description="UvrD-like helicase ATP-binding" evidence="12">
    <location>
        <begin position="7"/>
        <end position="285"/>
    </location>
</feature>
<evidence type="ECO:0000259" key="13">
    <source>
        <dbReference type="PROSITE" id="PS51217"/>
    </source>
</evidence>
<evidence type="ECO:0000256" key="4">
    <source>
        <dbReference type="ARBA" id="ARBA00022806"/>
    </source>
</evidence>
<dbReference type="GO" id="GO:0005524">
    <property type="term" value="F:ATP binding"/>
    <property type="evidence" value="ECO:0007669"/>
    <property type="project" value="UniProtKB-UniRule"/>
</dbReference>
<keyword evidence="2 11" id="KW-0547">Nucleotide-binding</keyword>
<keyword evidence="5 11" id="KW-0067">ATP-binding</keyword>
<comment type="caution">
    <text evidence="14">The sequence shown here is derived from an EMBL/GenBank/DDBJ whole genome shotgun (WGS) entry which is preliminary data.</text>
</comment>
<evidence type="ECO:0000313" key="15">
    <source>
        <dbReference type="Proteomes" id="UP000231198"/>
    </source>
</evidence>
<dbReference type="Gene3D" id="1.10.486.10">
    <property type="entry name" value="PCRA, domain 4"/>
    <property type="match status" value="2"/>
</dbReference>
<dbReference type="GO" id="GO:0033202">
    <property type="term" value="C:DNA helicase complex"/>
    <property type="evidence" value="ECO:0007669"/>
    <property type="project" value="TreeGrafter"/>
</dbReference>
<evidence type="ECO:0000313" key="14">
    <source>
        <dbReference type="EMBL" id="PIS16072.1"/>
    </source>
</evidence>
<evidence type="ECO:0000256" key="8">
    <source>
        <dbReference type="ARBA" id="ARBA00034617"/>
    </source>
</evidence>
<organism evidence="14 15">
    <name type="scientific">Candidatus Roizmanbacteria bacterium CG09_land_8_20_14_0_10_41_9</name>
    <dbReference type="NCBI Taxonomy" id="1974850"/>
    <lineage>
        <taxon>Bacteria</taxon>
        <taxon>Candidatus Roizmaniibacteriota</taxon>
    </lineage>
</organism>
<comment type="similarity">
    <text evidence="1">Belongs to the helicase family. UvrD subfamily.</text>
</comment>
<dbReference type="PANTHER" id="PTHR11070">
    <property type="entry name" value="UVRD / RECB / PCRA DNA HELICASE FAMILY MEMBER"/>
    <property type="match status" value="1"/>
</dbReference>
<dbReference type="CDD" id="cd18807">
    <property type="entry name" value="SF1_C_UvrD"/>
    <property type="match status" value="1"/>
</dbReference>
<sequence length="592" mass="68821">MTNLLFKELNPQQQQAVTFVNGPSVILAGAGSGKTRVLVYKVLNLILNHKISPKSIIMITFTNKAASEMKGRILRQLPTDVGNLGFIGTFHSLCLMILRAHGRKIGLDPNSIIYDEDDQIQLVKNILQEKDIKRYSPFYFLNRISAAKNQLITPDRYLKLFSDHMAASTCEVYESYENELKKNHAVDFDDLIMKTAQLFIRDPQVLEQYQNKYVHILVDEFQDTNYSQYVLVKLLGQKNKNVTVVGDFSQSIYSWRGADIQNLEKFSEDFPDTKLFYLEQNYRSTQSILDFAYSVISKNQSHPILNLFTKNKRGEEIILKELENEEYEAFFIASEIKSYTVPYSSIAVLYRTNAQSRIIEESFLNYGIPYVLVGGTRFYERKEVKDVLSYLRLLINPNDTVSKDRVVKIGKKRWFAFRDFYTKKKSDLRNLSTDELMEYIFDATGYLQLYDLEAEEDYARLENIKELKSVAVRFPVLSEFLEQVALVESEYSEGEKKNKSMDGVRMMTLHQAKGLEFPIVFISGVEEGILPHSRSIDDLFQLEEERRLFYVGITRAKEKLYITSARRRFIFGRRNETAKSRFIQEDTSPWEV</sequence>
<dbReference type="GO" id="GO:0005829">
    <property type="term" value="C:cytosol"/>
    <property type="evidence" value="ECO:0007669"/>
    <property type="project" value="TreeGrafter"/>
</dbReference>
<evidence type="ECO:0000256" key="3">
    <source>
        <dbReference type="ARBA" id="ARBA00022801"/>
    </source>
</evidence>
<accession>A0A2H0WTS3</accession>
<dbReference type="GO" id="GO:0016887">
    <property type="term" value="F:ATP hydrolysis activity"/>
    <property type="evidence" value="ECO:0007669"/>
    <property type="project" value="RHEA"/>
</dbReference>
<evidence type="ECO:0000256" key="2">
    <source>
        <dbReference type="ARBA" id="ARBA00022741"/>
    </source>
</evidence>
<dbReference type="Gene3D" id="3.40.50.300">
    <property type="entry name" value="P-loop containing nucleotide triphosphate hydrolases"/>
    <property type="match status" value="3"/>
</dbReference>
<dbReference type="InterPro" id="IPR027417">
    <property type="entry name" value="P-loop_NTPase"/>
</dbReference>
<evidence type="ECO:0000259" key="12">
    <source>
        <dbReference type="PROSITE" id="PS51198"/>
    </source>
</evidence>
<dbReference type="InterPro" id="IPR000212">
    <property type="entry name" value="DNA_helicase_UvrD/REP"/>
</dbReference>
<dbReference type="GO" id="GO:0043138">
    <property type="term" value="F:3'-5' DNA helicase activity"/>
    <property type="evidence" value="ECO:0007669"/>
    <property type="project" value="UniProtKB-EC"/>
</dbReference>
<dbReference type="PANTHER" id="PTHR11070:SF2">
    <property type="entry name" value="ATP-DEPENDENT DNA HELICASE SRS2"/>
    <property type="match status" value="1"/>
</dbReference>
<protein>
    <recommendedName>
        <fullName evidence="9">DNA 3'-5' helicase</fullName>
        <ecNumber evidence="9">5.6.2.4</ecNumber>
    </recommendedName>
</protein>
<reference evidence="15" key="1">
    <citation type="submission" date="2017-09" db="EMBL/GenBank/DDBJ databases">
        <title>Depth-based differentiation of microbial function through sediment-hosted aquifers and enrichment of novel symbionts in the deep terrestrial subsurface.</title>
        <authorList>
            <person name="Probst A.J."/>
            <person name="Ladd B."/>
            <person name="Jarett J.K."/>
            <person name="Geller-Mcgrath D.E."/>
            <person name="Sieber C.M.K."/>
            <person name="Emerson J.B."/>
            <person name="Anantharaman K."/>
            <person name="Thomas B.C."/>
            <person name="Malmstrom R."/>
            <person name="Stieglmeier M."/>
            <person name="Klingl A."/>
            <person name="Woyke T."/>
            <person name="Ryan C.M."/>
            <person name="Banfield J.F."/>
        </authorList>
    </citation>
    <scope>NUCLEOTIDE SEQUENCE [LARGE SCALE GENOMIC DNA]</scope>
</reference>
<keyword evidence="7" id="KW-0413">Isomerase</keyword>
<dbReference type="GO" id="GO:0000725">
    <property type="term" value="P:recombinational repair"/>
    <property type="evidence" value="ECO:0007669"/>
    <property type="project" value="TreeGrafter"/>
</dbReference>
<proteinExistence type="inferred from homology"/>
<evidence type="ECO:0000256" key="1">
    <source>
        <dbReference type="ARBA" id="ARBA00009922"/>
    </source>
</evidence>